<feature type="compositionally biased region" description="Basic and acidic residues" evidence="6">
    <location>
        <begin position="1"/>
        <end position="20"/>
    </location>
</feature>
<keyword evidence="1" id="KW-0479">Metal-binding</keyword>
<feature type="region of interest" description="Disordered" evidence="6">
    <location>
        <begin position="1"/>
        <end position="78"/>
    </location>
</feature>
<evidence type="ECO:0000313" key="8">
    <source>
        <dbReference type="EnsemblMetazoa" id="AALFPA23_007815.P10453"/>
    </source>
</evidence>
<protein>
    <recommendedName>
        <fullName evidence="7">C2H2-type domain-containing protein</fullName>
    </recommendedName>
</protein>
<dbReference type="PANTHER" id="PTHR24379:SF121">
    <property type="entry name" value="C2H2-TYPE DOMAIN-CONTAINING PROTEIN"/>
    <property type="match status" value="1"/>
</dbReference>
<evidence type="ECO:0000256" key="6">
    <source>
        <dbReference type="SAM" id="MobiDB-lite"/>
    </source>
</evidence>
<dbReference type="Pfam" id="PF00096">
    <property type="entry name" value="zf-C2H2"/>
    <property type="match status" value="1"/>
</dbReference>
<keyword evidence="2" id="KW-0677">Repeat</keyword>
<evidence type="ECO:0000256" key="3">
    <source>
        <dbReference type="ARBA" id="ARBA00022771"/>
    </source>
</evidence>
<dbReference type="PANTHER" id="PTHR24379">
    <property type="entry name" value="KRAB AND ZINC FINGER DOMAIN-CONTAINING"/>
    <property type="match status" value="1"/>
</dbReference>
<evidence type="ECO:0000256" key="1">
    <source>
        <dbReference type="ARBA" id="ARBA00022723"/>
    </source>
</evidence>
<feature type="domain" description="C2H2-type" evidence="7">
    <location>
        <begin position="270"/>
        <end position="298"/>
    </location>
</feature>
<evidence type="ECO:0000256" key="4">
    <source>
        <dbReference type="ARBA" id="ARBA00022833"/>
    </source>
</evidence>
<evidence type="ECO:0000256" key="5">
    <source>
        <dbReference type="PROSITE-ProRule" id="PRU00042"/>
    </source>
</evidence>
<reference evidence="9" key="1">
    <citation type="journal article" date="2015" name="Proc. Natl. Acad. Sci. U.S.A.">
        <title>Genome sequence of the Asian Tiger mosquito, Aedes albopictus, reveals insights into its biology, genetics, and evolution.</title>
        <authorList>
            <person name="Chen X.G."/>
            <person name="Jiang X."/>
            <person name="Gu J."/>
            <person name="Xu M."/>
            <person name="Wu Y."/>
            <person name="Deng Y."/>
            <person name="Zhang C."/>
            <person name="Bonizzoni M."/>
            <person name="Dermauw W."/>
            <person name="Vontas J."/>
            <person name="Armbruster P."/>
            <person name="Huang X."/>
            <person name="Yang Y."/>
            <person name="Zhang H."/>
            <person name="He W."/>
            <person name="Peng H."/>
            <person name="Liu Y."/>
            <person name="Wu K."/>
            <person name="Chen J."/>
            <person name="Lirakis M."/>
            <person name="Topalis P."/>
            <person name="Van Leeuwen T."/>
            <person name="Hall A.B."/>
            <person name="Jiang X."/>
            <person name="Thorpe C."/>
            <person name="Mueller R.L."/>
            <person name="Sun C."/>
            <person name="Waterhouse R.M."/>
            <person name="Yan G."/>
            <person name="Tu Z.J."/>
            <person name="Fang X."/>
            <person name="James A.A."/>
        </authorList>
    </citation>
    <scope>NUCLEOTIDE SEQUENCE [LARGE SCALE GENOMIC DNA]</scope>
    <source>
        <strain evidence="9">Foshan</strain>
    </source>
</reference>
<dbReference type="EnsemblMetazoa" id="AALFPA23_007815.R10453">
    <property type="protein sequence ID" value="AALFPA23_007815.P10453"/>
    <property type="gene ID" value="AALFPA23_007815"/>
</dbReference>
<organism evidence="8 9">
    <name type="scientific">Aedes albopictus</name>
    <name type="common">Asian tiger mosquito</name>
    <name type="synonym">Stegomyia albopicta</name>
    <dbReference type="NCBI Taxonomy" id="7160"/>
    <lineage>
        <taxon>Eukaryota</taxon>
        <taxon>Metazoa</taxon>
        <taxon>Ecdysozoa</taxon>
        <taxon>Arthropoda</taxon>
        <taxon>Hexapoda</taxon>
        <taxon>Insecta</taxon>
        <taxon>Pterygota</taxon>
        <taxon>Neoptera</taxon>
        <taxon>Endopterygota</taxon>
        <taxon>Diptera</taxon>
        <taxon>Nematocera</taxon>
        <taxon>Culicoidea</taxon>
        <taxon>Culicidae</taxon>
        <taxon>Culicinae</taxon>
        <taxon>Aedini</taxon>
        <taxon>Aedes</taxon>
        <taxon>Stegomyia</taxon>
    </lineage>
</organism>
<proteinExistence type="predicted"/>
<keyword evidence="3 5" id="KW-0863">Zinc-finger</keyword>
<dbReference type="PROSITE" id="PS00028">
    <property type="entry name" value="ZINC_FINGER_C2H2_1"/>
    <property type="match status" value="5"/>
</dbReference>
<dbReference type="RefSeq" id="XP_019553190.3">
    <property type="nucleotide sequence ID" value="XM_019697645.3"/>
</dbReference>
<evidence type="ECO:0000256" key="2">
    <source>
        <dbReference type="ARBA" id="ARBA00022737"/>
    </source>
</evidence>
<dbReference type="InterPro" id="IPR013087">
    <property type="entry name" value="Znf_C2H2_type"/>
</dbReference>
<keyword evidence="9" id="KW-1185">Reference proteome</keyword>
<dbReference type="InterPro" id="IPR036236">
    <property type="entry name" value="Znf_C2H2_sf"/>
</dbReference>
<evidence type="ECO:0000313" key="9">
    <source>
        <dbReference type="Proteomes" id="UP000069940"/>
    </source>
</evidence>
<accession>A0ABM1YC84</accession>
<dbReference type="SUPFAM" id="SSF57667">
    <property type="entry name" value="beta-beta-alpha zinc fingers"/>
    <property type="match status" value="1"/>
</dbReference>
<dbReference type="Gene3D" id="3.30.160.60">
    <property type="entry name" value="Classic Zinc Finger"/>
    <property type="match status" value="3"/>
</dbReference>
<reference evidence="8" key="2">
    <citation type="submission" date="2025-05" db="UniProtKB">
        <authorList>
            <consortium name="EnsemblMetazoa"/>
        </authorList>
    </citation>
    <scope>IDENTIFICATION</scope>
    <source>
        <strain evidence="8">Foshan</strain>
    </source>
</reference>
<feature type="domain" description="C2H2-type" evidence="7">
    <location>
        <begin position="180"/>
        <end position="208"/>
    </location>
</feature>
<feature type="domain" description="C2H2-type" evidence="7">
    <location>
        <begin position="216"/>
        <end position="244"/>
    </location>
</feature>
<feature type="domain" description="C2H2-type" evidence="7">
    <location>
        <begin position="98"/>
        <end position="125"/>
    </location>
</feature>
<feature type="region of interest" description="Disordered" evidence="6">
    <location>
        <begin position="123"/>
        <end position="142"/>
    </location>
</feature>
<dbReference type="GeneID" id="109422771"/>
<dbReference type="Proteomes" id="UP000069940">
    <property type="component" value="Unassembled WGS sequence"/>
</dbReference>
<evidence type="ECO:0000259" key="7">
    <source>
        <dbReference type="PROSITE" id="PS50157"/>
    </source>
</evidence>
<keyword evidence="4" id="KW-0862">Zinc</keyword>
<dbReference type="SMART" id="SM00355">
    <property type="entry name" value="ZnF_C2H2"/>
    <property type="match status" value="6"/>
</dbReference>
<sequence>MSKSVEQSKRKLEVKTDRSSQHGISKPKASPKSIVLEQNGEKKILKKIKLKAPPKATTNSKQGSHLRNEATHQKSSVKIPQVSILRKETKPALEKTSFPCTFCKLTFEDQDALKKHFVKHGNESQFGKTPDQHPAGGSVSGGTEPPIELIECEWCPETFTRLSRAIEHKYRKHNYESKNYFCTLCGKLFPLKVALDQHQNIAHKDDKEMKVPRLDFICGFCGTAFISESALNMHVKTAHNLEKRMMAHPFVPNPSKKVRLNQAGEIISIYYCHLCGSEYMLKFNLLKHIEDHHSYEDRCAMPEDMLKCSTCDSMFYTKKAFDAHNVHHKPEDLYVTSEEQRLNIVARVDQDFDFRRVPTALDKALGSLGSSSSSDSAVTLAKKHGNKAKRVTSTTTSNSALGLASDCEAPGLDVLKLLLGEAGK</sequence>
<name>A0ABM1YC84_AEDAL</name>
<dbReference type="PROSITE" id="PS50157">
    <property type="entry name" value="ZINC_FINGER_C2H2_2"/>
    <property type="match status" value="4"/>
</dbReference>